<dbReference type="SUPFAM" id="SSF55874">
    <property type="entry name" value="ATPase domain of HSP90 chaperone/DNA topoisomerase II/histidine kinase"/>
    <property type="match status" value="1"/>
</dbReference>
<dbReference type="GO" id="GO:0000155">
    <property type="term" value="F:phosphorelay sensor kinase activity"/>
    <property type="evidence" value="ECO:0007669"/>
    <property type="project" value="InterPro"/>
</dbReference>
<feature type="domain" description="Signal transduction histidine kinase subgroup 3 dimerisation and phosphoacceptor" evidence="4">
    <location>
        <begin position="36"/>
        <end position="101"/>
    </location>
</feature>
<dbReference type="Pfam" id="PF02518">
    <property type="entry name" value="HATPase_c"/>
    <property type="match status" value="1"/>
</dbReference>
<feature type="domain" description="Histidine kinase/HSP90-like ATPase" evidence="3">
    <location>
        <begin position="140"/>
        <end position="211"/>
    </location>
</feature>
<reference evidence="5 6" key="2">
    <citation type="submission" date="2017-10" db="EMBL/GenBank/DDBJ databases">
        <title>Genome analyses suggest a sexual origin of heterokaryosis in a supposedly ancient asexual fungus.</title>
        <authorList>
            <person name="Corradi N."/>
            <person name="Sedzielewska K."/>
            <person name="Noel J."/>
            <person name="Charron P."/>
            <person name="Farinelli L."/>
            <person name="Marton T."/>
            <person name="Kruger M."/>
            <person name="Pelin A."/>
            <person name="Brachmann A."/>
            <person name="Corradi N."/>
        </authorList>
    </citation>
    <scope>NUCLEOTIDE SEQUENCE [LARGE SCALE GENOMIC DNA]</scope>
    <source>
        <strain evidence="5 6">A1</strain>
    </source>
</reference>
<proteinExistence type="predicted"/>
<evidence type="ECO:0000256" key="2">
    <source>
        <dbReference type="ARBA" id="ARBA00022777"/>
    </source>
</evidence>
<dbReference type="Gene3D" id="1.20.5.1930">
    <property type="match status" value="1"/>
</dbReference>
<evidence type="ECO:0000259" key="3">
    <source>
        <dbReference type="Pfam" id="PF02518"/>
    </source>
</evidence>
<dbReference type="Pfam" id="PF07730">
    <property type="entry name" value="HisKA_3"/>
    <property type="match status" value="1"/>
</dbReference>
<dbReference type="GO" id="GO:0046983">
    <property type="term" value="F:protein dimerization activity"/>
    <property type="evidence" value="ECO:0007669"/>
    <property type="project" value="InterPro"/>
</dbReference>
<evidence type="ECO:0008006" key="7">
    <source>
        <dbReference type="Google" id="ProtNLM"/>
    </source>
</evidence>
<gene>
    <name evidence="5" type="ORF">RhiirA1_405666</name>
</gene>
<evidence type="ECO:0000313" key="5">
    <source>
        <dbReference type="EMBL" id="PKC51184.1"/>
    </source>
</evidence>
<dbReference type="PANTHER" id="PTHR24421:SF63">
    <property type="entry name" value="SENSOR HISTIDINE KINASE DESK"/>
    <property type="match status" value="1"/>
</dbReference>
<evidence type="ECO:0000259" key="4">
    <source>
        <dbReference type="Pfam" id="PF07730"/>
    </source>
</evidence>
<reference evidence="5 6" key="1">
    <citation type="submission" date="2017-10" db="EMBL/GenBank/DDBJ databases">
        <title>Extensive intraspecific genome diversity in a model arbuscular mycorrhizal fungus.</title>
        <authorList>
            <person name="Chen E.C.H."/>
            <person name="Morin E."/>
            <person name="Baudet D."/>
            <person name="Noel J."/>
            <person name="Ndikumana S."/>
            <person name="Charron P."/>
            <person name="St-Onge C."/>
            <person name="Giorgi J."/>
            <person name="Grigoriev I.V."/>
            <person name="Roux C."/>
            <person name="Martin F.M."/>
            <person name="Corradi N."/>
        </authorList>
    </citation>
    <scope>NUCLEOTIDE SEQUENCE [LARGE SCALE GENOMIC DNA]</scope>
    <source>
        <strain evidence="5 6">A1</strain>
    </source>
</reference>
<dbReference type="VEuPathDB" id="FungiDB:RhiirA1_405666"/>
<accession>A0A2N0QJG6</accession>
<feature type="non-terminal residue" evidence="5">
    <location>
        <position position="1"/>
    </location>
</feature>
<evidence type="ECO:0000313" key="6">
    <source>
        <dbReference type="Proteomes" id="UP000232688"/>
    </source>
</evidence>
<dbReference type="Gene3D" id="3.30.565.10">
    <property type="entry name" value="Histidine kinase-like ATPase, C-terminal domain"/>
    <property type="match status" value="1"/>
</dbReference>
<dbReference type="InterPro" id="IPR050482">
    <property type="entry name" value="Sensor_HK_TwoCompSys"/>
</dbReference>
<name>A0A2N0QJG6_9GLOM</name>
<dbReference type="PANTHER" id="PTHR24421">
    <property type="entry name" value="NITRATE/NITRITE SENSOR PROTEIN NARX-RELATED"/>
    <property type="match status" value="1"/>
</dbReference>
<feature type="non-terminal residue" evidence="5">
    <location>
        <position position="213"/>
    </location>
</feature>
<comment type="caution">
    <text evidence="5">The sequence shown here is derived from an EMBL/GenBank/DDBJ whole genome shotgun (WGS) entry which is preliminary data.</text>
</comment>
<dbReference type="CDD" id="cd16917">
    <property type="entry name" value="HATPase_UhpB-NarQ-NarX-like"/>
    <property type="match status" value="1"/>
</dbReference>
<dbReference type="Proteomes" id="UP000232688">
    <property type="component" value="Unassembled WGS sequence"/>
</dbReference>
<keyword evidence="1" id="KW-0808">Transferase</keyword>
<dbReference type="InterPro" id="IPR003594">
    <property type="entry name" value="HATPase_dom"/>
</dbReference>
<dbReference type="EMBL" id="LLXH01008159">
    <property type="protein sequence ID" value="PKC51184.1"/>
    <property type="molecule type" value="Genomic_DNA"/>
</dbReference>
<dbReference type="InterPro" id="IPR036890">
    <property type="entry name" value="HATPase_C_sf"/>
</dbReference>
<dbReference type="InterPro" id="IPR011712">
    <property type="entry name" value="Sig_transdc_His_kin_sub3_dim/P"/>
</dbReference>
<organism evidence="5 6">
    <name type="scientific">Rhizophagus irregularis</name>
    <dbReference type="NCBI Taxonomy" id="588596"/>
    <lineage>
        <taxon>Eukaryota</taxon>
        <taxon>Fungi</taxon>
        <taxon>Fungi incertae sedis</taxon>
        <taxon>Mucoromycota</taxon>
        <taxon>Glomeromycotina</taxon>
        <taxon>Glomeromycetes</taxon>
        <taxon>Glomerales</taxon>
        <taxon>Glomeraceae</taxon>
        <taxon>Rhizophagus</taxon>
    </lineage>
</organism>
<sequence length="213" mass="24182">VVLLPFTLYSRNKRENLVGELEVAKERIAELIIFEERQRIARDLHDTLGQKLSLIVLKSELANRLVKKNDEQAITELKDIRQTASIALKEVRELVSDMRATTISQELVRIEQILKAAEIRYEIKGDIHKLKIPVLIENVLSMCLKEAITNIVKHSAAKSCKIIVKQNHNDISVTIIDDGKGMDLSNILYGNGLRGMEERLEFINGTLTIESDK</sequence>
<protein>
    <recommendedName>
        <fullName evidence="7">Sensor histidine kinase</fullName>
    </recommendedName>
</protein>
<dbReference type="GO" id="GO:0016020">
    <property type="term" value="C:membrane"/>
    <property type="evidence" value="ECO:0007669"/>
    <property type="project" value="InterPro"/>
</dbReference>
<dbReference type="AlphaFoldDB" id="A0A2N0QJG6"/>
<keyword evidence="2" id="KW-0418">Kinase</keyword>
<evidence type="ECO:0000256" key="1">
    <source>
        <dbReference type="ARBA" id="ARBA00022679"/>
    </source>
</evidence>